<feature type="transmembrane region" description="Helical" evidence="1">
    <location>
        <begin position="152"/>
        <end position="173"/>
    </location>
</feature>
<dbReference type="GO" id="GO:0000271">
    <property type="term" value="P:polysaccharide biosynthetic process"/>
    <property type="evidence" value="ECO:0007669"/>
    <property type="project" value="TreeGrafter"/>
</dbReference>
<evidence type="ECO:0000313" key="3">
    <source>
        <dbReference type="EMBL" id="RIY04521.1"/>
    </source>
</evidence>
<dbReference type="Pfam" id="PF01757">
    <property type="entry name" value="Acyl_transf_3"/>
    <property type="match status" value="1"/>
</dbReference>
<dbReference type="InterPro" id="IPR050879">
    <property type="entry name" value="Acyltransferase_3"/>
</dbReference>
<dbReference type="GO" id="GO:0016020">
    <property type="term" value="C:membrane"/>
    <property type="evidence" value="ECO:0007669"/>
    <property type="project" value="TreeGrafter"/>
</dbReference>
<feature type="transmembrane region" description="Helical" evidence="1">
    <location>
        <begin position="124"/>
        <end position="146"/>
    </location>
</feature>
<evidence type="ECO:0000259" key="2">
    <source>
        <dbReference type="Pfam" id="PF01757"/>
    </source>
</evidence>
<evidence type="ECO:0000256" key="1">
    <source>
        <dbReference type="SAM" id="Phobius"/>
    </source>
</evidence>
<name>A0A418QH09_9BACT</name>
<keyword evidence="4" id="KW-1185">Reference proteome</keyword>
<keyword evidence="1" id="KW-0812">Transmembrane</keyword>
<reference evidence="3 4" key="2">
    <citation type="submission" date="2019-01" db="EMBL/GenBank/DDBJ databases">
        <title>Hymenobacter humicola sp. nov., isolated from soils in Antarctica.</title>
        <authorList>
            <person name="Sedlacek I."/>
            <person name="Holochova P."/>
            <person name="Kralova S."/>
            <person name="Pantucek R."/>
            <person name="Stankova E."/>
            <person name="Vrbovska V."/>
            <person name="Kristofova L."/>
            <person name="Svec P."/>
            <person name="Busse H.-J."/>
        </authorList>
    </citation>
    <scope>NUCLEOTIDE SEQUENCE [LARGE SCALE GENOMIC DNA]</scope>
    <source>
        <strain evidence="3 4">CCM 8852</strain>
    </source>
</reference>
<evidence type="ECO:0000313" key="4">
    <source>
        <dbReference type="Proteomes" id="UP000284250"/>
    </source>
</evidence>
<keyword evidence="3" id="KW-0012">Acyltransferase</keyword>
<proteinExistence type="predicted"/>
<feature type="transmembrane region" description="Helical" evidence="1">
    <location>
        <begin position="221"/>
        <end position="240"/>
    </location>
</feature>
<feature type="transmembrane region" description="Helical" evidence="1">
    <location>
        <begin position="56"/>
        <end position="77"/>
    </location>
</feature>
<dbReference type="Proteomes" id="UP000284250">
    <property type="component" value="Unassembled WGS sequence"/>
</dbReference>
<dbReference type="GO" id="GO:0016747">
    <property type="term" value="F:acyltransferase activity, transferring groups other than amino-acyl groups"/>
    <property type="evidence" value="ECO:0007669"/>
    <property type="project" value="InterPro"/>
</dbReference>
<dbReference type="OrthoDB" id="9796461at2"/>
<dbReference type="AlphaFoldDB" id="A0A418QH09"/>
<feature type="transmembrane region" description="Helical" evidence="1">
    <location>
        <begin position="89"/>
        <end position="112"/>
    </location>
</feature>
<dbReference type="RefSeq" id="WP_119657877.1">
    <property type="nucleotide sequence ID" value="NZ_JBHUOI010000046.1"/>
</dbReference>
<feature type="transmembrane region" description="Helical" evidence="1">
    <location>
        <begin position="20"/>
        <end position="49"/>
    </location>
</feature>
<accession>A0A418QH09</accession>
<sequence>MGVVQVVGLNYTLTKAFFQHFVFTGIAQGWTLTVEECFYALAPLLLLGLARSAKKYALLAMYGVTLLALGCAIVWLAPHTLGFFKSFNFMFTYTFFGRCMEFLYGIGLALFMRGKPDQAGPGGGYTWGGIAWIAACVVAGTIVNPAPPTQEAYSWLGLGFNNLLLPLGIVSLFRGLMTEQTWFRQVLETKLFDLLGKSSYAFYLVHLGIVSILLKRHLTDNPLLLFPLMVLFSIGLYYCLEEPLQRKLRARSREKTL</sequence>
<reference evidence="3 4" key="1">
    <citation type="submission" date="2018-09" db="EMBL/GenBank/DDBJ databases">
        <authorList>
            <person name="Zeman M."/>
            <person name="Pardy F."/>
        </authorList>
    </citation>
    <scope>NUCLEOTIDE SEQUENCE [LARGE SCALE GENOMIC DNA]</scope>
    <source>
        <strain evidence="3 4">CCM 8852</strain>
    </source>
</reference>
<dbReference type="EMBL" id="QYCN01000099">
    <property type="protein sequence ID" value="RIY04521.1"/>
    <property type="molecule type" value="Genomic_DNA"/>
</dbReference>
<protein>
    <submittedName>
        <fullName evidence="3">Acyltransferase</fullName>
    </submittedName>
</protein>
<dbReference type="PANTHER" id="PTHR23028:SF53">
    <property type="entry name" value="ACYL_TRANSF_3 DOMAIN-CONTAINING PROTEIN"/>
    <property type="match status" value="1"/>
</dbReference>
<gene>
    <name evidence="3" type="ORF">D0T11_21660</name>
</gene>
<organism evidence="3 4">
    <name type="scientific">Hymenobacter rubripertinctus</name>
    <dbReference type="NCBI Taxonomy" id="2029981"/>
    <lineage>
        <taxon>Bacteria</taxon>
        <taxon>Pseudomonadati</taxon>
        <taxon>Bacteroidota</taxon>
        <taxon>Cytophagia</taxon>
        <taxon>Cytophagales</taxon>
        <taxon>Hymenobacteraceae</taxon>
        <taxon>Hymenobacter</taxon>
    </lineage>
</organism>
<keyword evidence="1" id="KW-1133">Transmembrane helix</keyword>
<comment type="caution">
    <text evidence="3">The sequence shown here is derived from an EMBL/GenBank/DDBJ whole genome shotgun (WGS) entry which is preliminary data.</text>
</comment>
<dbReference type="PANTHER" id="PTHR23028">
    <property type="entry name" value="ACETYLTRANSFERASE"/>
    <property type="match status" value="1"/>
</dbReference>
<feature type="domain" description="Acyltransferase 3" evidence="2">
    <location>
        <begin position="17"/>
        <end position="239"/>
    </location>
</feature>
<dbReference type="InterPro" id="IPR002656">
    <property type="entry name" value="Acyl_transf_3_dom"/>
</dbReference>
<feature type="transmembrane region" description="Helical" evidence="1">
    <location>
        <begin position="194"/>
        <end position="215"/>
    </location>
</feature>
<keyword evidence="3" id="KW-0808">Transferase</keyword>
<keyword evidence="1" id="KW-0472">Membrane</keyword>